<dbReference type="PANTHER" id="PTHR43364">
    <property type="entry name" value="NADH-SPECIFIC METHYLGLYOXAL REDUCTASE-RELATED"/>
    <property type="match status" value="1"/>
</dbReference>
<keyword evidence="1 3" id="KW-0560">Oxidoreductase</keyword>
<name>A0ABW0MBV0_9BURK</name>
<comment type="caution">
    <text evidence="3">The sequence shown here is derived from an EMBL/GenBank/DDBJ whole genome shotgun (WGS) entry which is preliminary data.</text>
</comment>
<dbReference type="InterPro" id="IPR036812">
    <property type="entry name" value="NAD(P)_OxRdtase_dom_sf"/>
</dbReference>
<evidence type="ECO:0000313" key="3">
    <source>
        <dbReference type="EMBL" id="MFC5475314.1"/>
    </source>
</evidence>
<dbReference type="EMBL" id="JBHSMT010000026">
    <property type="protein sequence ID" value="MFC5475314.1"/>
    <property type="molecule type" value="Genomic_DNA"/>
</dbReference>
<dbReference type="InterPro" id="IPR023210">
    <property type="entry name" value="NADP_OxRdtase_dom"/>
</dbReference>
<evidence type="ECO:0000259" key="2">
    <source>
        <dbReference type="Pfam" id="PF00248"/>
    </source>
</evidence>
<reference evidence="4" key="1">
    <citation type="journal article" date="2019" name="Int. J. Syst. Evol. Microbiol.">
        <title>The Global Catalogue of Microorganisms (GCM) 10K type strain sequencing project: providing services to taxonomists for standard genome sequencing and annotation.</title>
        <authorList>
            <consortium name="The Broad Institute Genomics Platform"/>
            <consortium name="The Broad Institute Genome Sequencing Center for Infectious Disease"/>
            <person name="Wu L."/>
            <person name="Ma J."/>
        </authorList>
    </citation>
    <scope>NUCLEOTIDE SEQUENCE [LARGE SCALE GENOMIC DNA]</scope>
    <source>
        <strain evidence="4">JCM 17066</strain>
    </source>
</reference>
<dbReference type="GO" id="GO:0016491">
    <property type="term" value="F:oxidoreductase activity"/>
    <property type="evidence" value="ECO:0007669"/>
    <property type="project" value="UniProtKB-KW"/>
</dbReference>
<evidence type="ECO:0000313" key="4">
    <source>
        <dbReference type="Proteomes" id="UP001596045"/>
    </source>
</evidence>
<dbReference type="InterPro" id="IPR050523">
    <property type="entry name" value="AKR_Detox_Biosynth"/>
</dbReference>
<dbReference type="RefSeq" id="WP_378998482.1">
    <property type="nucleotide sequence ID" value="NZ_JBHSMT010000026.1"/>
</dbReference>
<accession>A0ABW0MBV0</accession>
<proteinExistence type="predicted"/>
<organism evidence="3 4">
    <name type="scientific">Paraherbaspirillum soli</name>
    <dbReference type="NCBI Taxonomy" id="631222"/>
    <lineage>
        <taxon>Bacteria</taxon>
        <taxon>Pseudomonadati</taxon>
        <taxon>Pseudomonadota</taxon>
        <taxon>Betaproteobacteria</taxon>
        <taxon>Burkholderiales</taxon>
        <taxon>Oxalobacteraceae</taxon>
        <taxon>Paraherbaspirillum</taxon>
    </lineage>
</organism>
<protein>
    <submittedName>
        <fullName evidence="3">Aldo/keto reductase</fullName>
        <ecNumber evidence="3">1.1.1.-</ecNumber>
    </submittedName>
</protein>
<dbReference type="CDD" id="cd19079">
    <property type="entry name" value="AKR_EcYajO-like"/>
    <property type="match status" value="1"/>
</dbReference>
<dbReference type="Pfam" id="PF00248">
    <property type="entry name" value="Aldo_ket_red"/>
    <property type="match status" value="1"/>
</dbReference>
<sequence length="333" mass="37851">MQTVRFGRTGLKVSRFCLGTMSMGDPAWKGWVLDTEKSVPILKSALDLGINFFDMADWYSQGANEQVVGRTLLKLKPRDSLVLATKVFYPMSDDPNDQGLSRKHLLSSIDRSLQRIGTDYVDIYMVHAFDPHTPMRETMEALHDIVKAGKARYIGASTMYAWQFAEMNAIARQNNWTEFVNMQCQYSLLYREEEREMMPYCRHRDIAVSTFSPLARGYLTALKKSARTEHDPFLSQFFGDQIDVEIAERVLEVANDRDVHPAQIAMAWVAQNGNSNVPIIGADSPQQLQLAVAAGDIVLSADECGYLEQPYRPRDMINDYNPVRRPRALDNCH</sequence>
<dbReference type="SUPFAM" id="SSF51430">
    <property type="entry name" value="NAD(P)-linked oxidoreductase"/>
    <property type="match status" value="1"/>
</dbReference>
<keyword evidence="4" id="KW-1185">Reference proteome</keyword>
<feature type="domain" description="NADP-dependent oxidoreductase" evidence="2">
    <location>
        <begin position="17"/>
        <end position="309"/>
    </location>
</feature>
<gene>
    <name evidence="3" type="ORF">ACFPM8_15245</name>
</gene>
<dbReference type="Gene3D" id="3.20.20.100">
    <property type="entry name" value="NADP-dependent oxidoreductase domain"/>
    <property type="match status" value="1"/>
</dbReference>
<dbReference type="PANTHER" id="PTHR43364:SF4">
    <property type="entry name" value="NAD(P)-LINKED OXIDOREDUCTASE SUPERFAMILY PROTEIN"/>
    <property type="match status" value="1"/>
</dbReference>
<evidence type="ECO:0000256" key="1">
    <source>
        <dbReference type="ARBA" id="ARBA00023002"/>
    </source>
</evidence>
<dbReference type="Proteomes" id="UP001596045">
    <property type="component" value="Unassembled WGS sequence"/>
</dbReference>
<dbReference type="EC" id="1.1.1.-" evidence="3"/>